<evidence type="ECO:0000313" key="2">
    <source>
        <dbReference type="Proteomes" id="UP000182101"/>
    </source>
</evidence>
<dbReference type="AlphaFoldDB" id="A0AAC9JGE7"/>
<evidence type="ECO:0000313" key="1">
    <source>
        <dbReference type="EMBL" id="APD92045.1"/>
    </source>
</evidence>
<accession>A0AAC9JGE7</accession>
<keyword evidence="1" id="KW-0614">Plasmid</keyword>
<proteinExistence type="predicted"/>
<name>A0AAC9JGE7_9ALTE</name>
<sequence length="82" mass="9121">MKSEQIGLGVGQPYTAYIADYSASRVAVRLAKTNPNYEGYHLPFFIHPRDAKNYGDIEVAVYHTGHDDKGGEPYLAYQNKAA</sequence>
<protein>
    <submittedName>
        <fullName evidence="1">Uncharacterized protein</fullName>
    </submittedName>
</protein>
<dbReference type="EMBL" id="CP018025">
    <property type="protein sequence ID" value="APD92045.1"/>
    <property type="molecule type" value="Genomic_DNA"/>
</dbReference>
<organism evidence="1 2">
    <name type="scientific">Alteromonas mediterranea</name>
    <dbReference type="NCBI Taxonomy" id="314275"/>
    <lineage>
        <taxon>Bacteria</taxon>
        <taxon>Pseudomonadati</taxon>
        <taxon>Pseudomonadota</taxon>
        <taxon>Gammaproteobacteria</taxon>
        <taxon>Alteromonadales</taxon>
        <taxon>Alteromonadaceae</taxon>
        <taxon>Alteromonas/Salinimonas group</taxon>
        <taxon>Alteromonas</taxon>
    </lineage>
</organism>
<dbReference type="Proteomes" id="UP000182101">
    <property type="component" value="Plasmid pAMCP48-600"/>
</dbReference>
<gene>
    <name evidence="1" type="ORF">BM524_19180</name>
</gene>
<dbReference type="RefSeq" id="WP_071960655.1">
    <property type="nucleotide sequence ID" value="NZ_CP018025.1"/>
</dbReference>
<geneLocation type="plasmid" evidence="2">
    <name>pamcp48-600</name>
</geneLocation>
<reference evidence="1 2" key="1">
    <citation type="submission" date="2016-11" db="EMBL/GenBank/DDBJ databases">
        <title>Networking in microbes: conjugative elements and plasmids in the genus Alteromonas.</title>
        <authorList>
            <person name="Lopez-Perez M."/>
            <person name="Ramon-Marco N."/>
            <person name="Rodriguez-Valera F."/>
        </authorList>
    </citation>
    <scope>NUCLEOTIDE SEQUENCE [LARGE SCALE GENOMIC DNA]</scope>
    <source>
        <strain evidence="1 2">CP48</strain>
        <plasmid evidence="2">pamcp48-600</plasmid>
    </source>
</reference>